<comment type="similarity">
    <text evidence="6 7">Belongs to the FliO/MopB family.</text>
</comment>
<reference evidence="8 9" key="1">
    <citation type="submission" date="2022-12" db="EMBL/GenBank/DDBJ databases">
        <title>Complete genome sequencing of Dickeya lacustris type strain LMG30899.</title>
        <authorList>
            <person name="Dobhal S."/>
            <person name="Arizala D."/>
            <person name="Arif M."/>
        </authorList>
    </citation>
    <scope>NUCLEOTIDE SEQUENCE [LARGE SCALE GENOMIC DNA]</scope>
    <source>
        <strain evidence="8 9">LMG30899</strain>
    </source>
</reference>
<keyword evidence="5 7" id="KW-0975">Bacterial flagellum</keyword>
<organism evidence="8 9">
    <name type="scientific">Dickeya lacustris</name>
    <dbReference type="NCBI Taxonomy" id="2259638"/>
    <lineage>
        <taxon>Bacteria</taxon>
        <taxon>Pseudomonadati</taxon>
        <taxon>Pseudomonadota</taxon>
        <taxon>Gammaproteobacteria</taxon>
        <taxon>Enterobacterales</taxon>
        <taxon>Pectobacteriaceae</taxon>
        <taxon>Dickeya</taxon>
    </lineage>
</organism>
<feature type="transmembrane region" description="Helical" evidence="7">
    <location>
        <begin position="32"/>
        <end position="53"/>
    </location>
</feature>
<gene>
    <name evidence="8" type="primary">fliO</name>
    <name evidence="8" type="ORF">O1Q98_04700</name>
</gene>
<evidence type="ECO:0000256" key="3">
    <source>
        <dbReference type="ARBA" id="ARBA00022989"/>
    </source>
</evidence>
<evidence type="ECO:0000256" key="5">
    <source>
        <dbReference type="ARBA" id="ARBA00023143"/>
    </source>
</evidence>
<proteinExistence type="inferred from homology"/>
<evidence type="ECO:0000256" key="2">
    <source>
        <dbReference type="ARBA" id="ARBA00022692"/>
    </source>
</evidence>
<protein>
    <recommendedName>
        <fullName evidence="7">Flagellar protein</fullName>
    </recommendedName>
</protein>
<dbReference type="Proteomes" id="UP001219630">
    <property type="component" value="Chromosome"/>
</dbReference>
<evidence type="ECO:0000313" key="8">
    <source>
        <dbReference type="EMBL" id="WFN56590.1"/>
    </source>
</evidence>
<evidence type="ECO:0000313" key="9">
    <source>
        <dbReference type="Proteomes" id="UP001219630"/>
    </source>
</evidence>
<keyword evidence="9" id="KW-1185">Reference proteome</keyword>
<dbReference type="NCBIfam" id="TIGR03500">
    <property type="entry name" value="FliO_TIGR"/>
    <property type="match status" value="1"/>
</dbReference>
<dbReference type="PANTHER" id="PTHR38766:SF1">
    <property type="entry name" value="FLAGELLAR PROTEIN FLIO"/>
    <property type="match status" value="1"/>
</dbReference>
<accession>A0ABY8G9K0</accession>
<comment type="subcellular location">
    <subcellularLocation>
        <location evidence="7">Cell membrane</location>
    </subcellularLocation>
    <subcellularLocation>
        <location evidence="7">Bacterial flagellum basal body</location>
    </subcellularLocation>
</comment>
<evidence type="ECO:0000256" key="4">
    <source>
        <dbReference type="ARBA" id="ARBA00023136"/>
    </source>
</evidence>
<keyword evidence="1 7" id="KW-1003">Cell membrane</keyword>
<keyword evidence="3 7" id="KW-1133">Transmembrane helix</keyword>
<evidence type="ECO:0000256" key="7">
    <source>
        <dbReference type="RuleBase" id="RU362064"/>
    </source>
</evidence>
<keyword evidence="4 7" id="KW-0472">Membrane</keyword>
<name>A0ABY8G9K0_9GAMM</name>
<dbReference type="Pfam" id="PF04347">
    <property type="entry name" value="FliO"/>
    <property type="match status" value="1"/>
</dbReference>
<evidence type="ECO:0000256" key="6">
    <source>
        <dbReference type="ARBA" id="ARBA00037937"/>
    </source>
</evidence>
<evidence type="ECO:0000256" key="1">
    <source>
        <dbReference type="ARBA" id="ARBA00022475"/>
    </source>
</evidence>
<dbReference type="PANTHER" id="PTHR38766">
    <property type="entry name" value="FLAGELLAR PROTEIN FLIO"/>
    <property type="match status" value="1"/>
</dbReference>
<dbReference type="EMBL" id="CP114280">
    <property type="protein sequence ID" value="WFN56590.1"/>
    <property type="molecule type" value="Genomic_DNA"/>
</dbReference>
<keyword evidence="8" id="KW-0969">Cilium</keyword>
<dbReference type="RefSeq" id="WP_125258971.1">
    <property type="nucleotide sequence ID" value="NZ_CP114280.1"/>
</dbReference>
<keyword evidence="2 7" id="KW-0812">Transmembrane</keyword>
<keyword evidence="8" id="KW-0966">Cell projection</keyword>
<dbReference type="InterPro" id="IPR022781">
    <property type="entry name" value="Flagellar_biosynth_FliO"/>
</dbReference>
<dbReference type="InterPro" id="IPR052205">
    <property type="entry name" value="FliO/MopB"/>
</dbReference>
<keyword evidence="8" id="KW-0282">Flagellum</keyword>
<sequence length="141" mass="14881">MAVASSATSTTLSTIQQPPAAAESVISGGALVSQVGTALCGVLLLILLVAWVVRKLGLAPQTKHNNVLKVVSSCSVGQRERVVVVEIEGNWLVLGVTSQQITPLHTLPAQPLDTISTTEKIASADFLQFLKKATKRPEKNE</sequence>